<feature type="transmembrane region" description="Helical" evidence="5">
    <location>
        <begin position="12"/>
        <end position="33"/>
    </location>
</feature>
<evidence type="ECO:0000256" key="4">
    <source>
        <dbReference type="ARBA" id="ARBA00023136"/>
    </source>
</evidence>
<name>A0A4Y9EPS8_9SPHN</name>
<feature type="domain" description="EamA" evidence="6">
    <location>
        <begin position="147"/>
        <end position="285"/>
    </location>
</feature>
<dbReference type="PANTHER" id="PTHR32322:SF9">
    <property type="entry name" value="AMINO-ACID METABOLITE EFFLUX PUMP-RELATED"/>
    <property type="match status" value="1"/>
</dbReference>
<reference evidence="7 8" key="1">
    <citation type="submission" date="2019-02" db="EMBL/GenBank/DDBJ databases">
        <title>Polymorphobacter sp. isolated from the lake at the Tibet of China.</title>
        <authorList>
            <person name="Li A."/>
        </authorList>
    </citation>
    <scope>NUCLEOTIDE SEQUENCE [LARGE SCALE GENOMIC DNA]</scope>
    <source>
        <strain evidence="7 8">DJ1R-1</strain>
    </source>
</reference>
<keyword evidence="2 5" id="KW-0812">Transmembrane</keyword>
<feature type="transmembrane region" description="Helical" evidence="5">
    <location>
        <begin position="146"/>
        <end position="165"/>
    </location>
</feature>
<dbReference type="AlphaFoldDB" id="A0A4Y9EPS8"/>
<evidence type="ECO:0000256" key="2">
    <source>
        <dbReference type="ARBA" id="ARBA00022692"/>
    </source>
</evidence>
<keyword evidence="8" id="KW-1185">Reference proteome</keyword>
<feature type="domain" description="EamA" evidence="6">
    <location>
        <begin position="12"/>
        <end position="137"/>
    </location>
</feature>
<dbReference type="Proteomes" id="UP000297737">
    <property type="component" value="Unassembled WGS sequence"/>
</dbReference>
<evidence type="ECO:0000256" key="3">
    <source>
        <dbReference type="ARBA" id="ARBA00022989"/>
    </source>
</evidence>
<evidence type="ECO:0000313" key="7">
    <source>
        <dbReference type="EMBL" id="TFU05635.1"/>
    </source>
</evidence>
<dbReference type="PANTHER" id="PTHR32322">
    <property type="entry name" value="INNER MEMBRANE TRANSPORTER"/>
    <property type="match status" value="1"/>
</dbReference>
<feature type="transmembrane region" description="Helical" evidence="5">
    <location>
        <begin position="208"/>
        <end position="232"/>
    </location>
</feature>
<protein>
    <submittedName>
        <fullName evidence="7">EamA family transporter</fullName>
    </submittedName>
</protein>
<feature type="transmembrane region" description="Helical" evidence="5">
    <location>
        <begin position="121"/>
        <end position="140"/>
    </location>
</feature>
<evidence type="ECO:0000313" key="8">
    <source>
        <dbReference type="Proteomes" id="UP000297737"/>
    </source>
</evidence>
<dbReference type="SUPFAM" id="SSF103481">
    <property type="entry name" value="Multidrug resistance efflux transporter EmrE"/>
    <property type="match status" value="2"/>
</dbReference>
<feature type="transmembrane region" description="Helical" evidence="5">
    <location>
        <begin position="69"/>
        <end position="86"/>
    </location>
</feature>
<comment type="caution">
    <text evidence="7">The sequence shown here is derived from an EMBL/GenBank/DDBJ whole genome shotgun (WGS) entry which is preliminary data.</text>
</comment>
<evidence type="ECO:0000256" key="5">
    <source>
        <dbReference type="SAM" id="Phobius"/>
    </source>
</evidence>
<dbReference type="OrthoDB" id="7158585at2"/>
<gene>
    <name evidence="7" type="ORF">EUV02_00955</name>
</gene>
<sequence>MTQTRAFGWRPLLLGLAVMAVWGSNFTVIKLALGTLPPLLFATLRFTFALLPLVFFLPRPQVPWRNLAAYGLFIGLGQFGLLFIAINGHIAAGLASLVVQCQAFFTIALSMWIGGERLLKIQWLALACAVTGIGIIALHGDTSTTPLGLALVLAAAACWAGGNIVQRRSGATNMLAYVVWASLFSVPPLLALSLIVEGPVAITQGLRAATPLVWAAVLWQSVGNTMFGYGAWGWLLGRYPTSTVAPLSLLVPVFGMGFAAWILHEPLPAWKLAAAGLVLGGLCINIFGQRLAARRAAKPI</sequence>
<comment type="subcellular location">
    <subcellularLocation>
        <location evidence="1">Membrane</location>
        <topology evidence="1">Multi-pass membrane protein</topology>
    </subcellularLocation>
</comment>
<dbReference type="InterPro" id="IPR050638">
    <property type="entry name" value="AA-Vitamin_Transporters"/>
</dbReference>
<feature type="transmembrane region" description="Helical" evidence="5">
    <location>
        <begin position="244"/>
        <end position="263"/>
    </location>
</feature>
<dbReference type="InterPro" id="IPR000620">
    <property type="entry name" value="EamA_dom"/>
</dbReference>
<dbReference type="RefSeq" id="WP_135244360.1">
    <property type="nucleotide sequence ID" value="NZ_SIHO01000001.1"/>
</dbReference>
<accession>A0A4Y9EPS8</accession>
<feature type="transmembrane region" description="Helical" evidence="5">
    <location>
        <begin position="39"/>
        <end position="57"/>
    </location>
</feature>
<keyword evidence="4 5" id="KW-0472">Membrane</keyword>
<evidence type="ECO:0000259" key="6">
    <source>
        <dbReference type="Pfam" id="PF00892"/>
    </source>
</evidence>
<organism evidence="7 8">
    <name type="scientific">Glacieibacterium arshaanense</name>
    <dbReference type="NCBI Taxonomy" id="2511025"/>
    <lineage>
        <taxon>Bacteria</taxon>
        <taxon>Pseudomonadati</taxon>
        <taxon>Pseudomonadota</taxon>
        <taxon>Alphaproteobacteria</taxon>
        <taxon>Sphingomonadales</taxon>
        <taxon>Sphingosinicellaceae</taxon>
        <taxon>Glacieibacterium</taxon>
    </lineage>
</organism>
<keyword evidence="3 5" id="KW-1133">Transmembrane helix</keyword>
<feature type="transmembrane region" description="Helical" evidence="5">
    <location>
        <begin position="177"/>
        <end position="196"/>
    </location>
</feature>
<feature type="transmembrane region" description="Helical" evidence="5">
    <location>
        <begin position="269"/>
        <end position="288"/>
    </location>
</feature>
<dbReference type="EMBL" id="SIHO01000001">
    <property type="protein sequence ID" value="TFU05635.1"/>
    <property type="molecule type" value="Genomic_DNA"/>
</dbReference>
<feature type="transmembrane region" description="Helical" evidence="5">
    <location>
        <begin position="92"/>
        <end position="114"/>
    </location>
</feature>
<proteinExistence type="predicted"/>
<dbReference type="GO" id="GO:0016020">
    <property type="term" value="C:membrane"/>
    <property type="evidence" value="ECO:0007669"/>
    <property type="project" value="UniProtKB-SubCell"/>
</dbReference>
<dbReference type="Pfam" id="PF00892">
    <property type="entry name" value="EamA"/>
    <property type="match status" value="2"/>
</dbReference>
<evidence type="ECO:0000256" key="1">
    <source>
        <dbReference type="ARBA" id="ARBA00004141"/>
    </source>
</evidence>
<dbReference type="InterPro" id="IPR037185">
    <property type="entry name" value="EmrE-like"/>
</dbReference>